<accession>A0A327L6Z3</accession>
<sequence length="68" mass="7671">MKVVMARCPYRGQSVSTGIEIEEATFSRLPDTLILSRCPLCGLEHVWWKTEAWLEDARYDKDADGPAG</sequence>
<evidence type="ECO:0000313" key="1">
    <source>
        <dbReference type="EMBL" id="RAI46106.1"/>
    </source>
</evidence>
<dbReference type="AlphaFoldDB" id="A0A327L6Z3"/>
<evidence type="ECO:0000313" key="2">
    <source>
        <dbReference type="Proteomes" id="UP000249130"/>
    </source>
</evidence>
<dbReference type="EMBL" id="NPEX01000002">
    <property type="protein sequence ID" value="RAI46106.1"/>
    <property type="molecule type" value="Genomic_DNA"/>
</dbReference>
<comment type="caution">
    <text evidence="1">The sequence shown here is derived from an EMBL/GenBank/DDBJ whole genome shotgun (WGS) entry which is preliminary data.</text>
</comment>
<gene>
    <name evidence="1" type="ORF">CH341_00640</name>
</gene>
<organism evidence="1 2">
    <name type="scientific">Rhodoplanes roseus</name>
    <dbReference type="NCBI Taxonomy" id="29409"/>
    <lineage>
        <taxon>Bacteria</taxon>
        <taxon>Pseudomonadati</taxon>
        <taxon>Pseudomonadota</taxon>
        <taxon>Alphaproteobacteria</taxon>
        <taxon>Hyphomicrobiales</taxon>
        <taxon>Nitrobacteraceae</taxon>
        <taxon>Rhodoplanes</taxon>
    </lineage>
</organism>
<keyword evidence="2" id="KW-1185">Reference proteome</keyword>
<name>A0A327L6Z3_9BRAD</name>
<reference evidence="1 2" key="1">
    <citation type="submission" date="2017-07" db="EMBL/GenBank/DDBJ databases">
        <title>Draft Genome Sequences of Select Purple Nonsulfur Bacteria.</title>
        <authorList>
            <person name="Lasarre B."/>
            <person name="Mckinlay J.B."/>
        </authorList>
    </citation>
    <scope>NUCLEOTIDE SEQUENCE [LARGE SCALE GENOMIC DNA]</scope>
    <source>
        <strain evidence="1 2">DSM 5909</strain>
    </source>
</reference>
<protein>
    <submittedName>
        <fullName evidence="1">Uncharacterized protein</fullName>
    </submittedName>
</protein>
<proteinExistence type="predicted"/>
<dbReference type="Proteomes" id="UP000249130">
    <property type="component" value="Unassembled WGS sequence"/>
</dbReference>